<evidence type="ECO:0000256" key="10">
    <source>
        <dbReference type="PROSITE-ProRule" id="PRU01360"/>
    </source>
</evidence>
<dbReference type="GO" id="GO:0044718">
    <property type="term" value="P:siderophore transmembrane transport"/>
    <property type="evidence" value="ECO:0007669"/>
    <property type="project" value="TreeGrafter"/>
</dbReference>
<dbReference type="InterPro" id="IPR023996">
    <property type="entry name" value="TonB-dep_OMP_SusC/RagA"/>
</dbReference>
<keyword evidence="9 10" id="KW-0998">Cell outer membrane</keyword>
<dbReference type="Gene3D" id="2.40.170.20">
    <property type="entry name" value="TonB-dependent receptor, beta-barrel domain"/>
    <property type="match status" value="1"/>
</dbReference>
<dbReference type="NCBIfam" id="TIGR04056">
    <property type="entry name" value="OMP_RagA_SusC"/>
    <property type="match status" value="1"/>
</dbReference>
<evidence type="ECO:0000256" key="9">
    <source>
        <dbReference type="ARBA" id="ARBA00023237"/>
    </source>
</evidence>
<gene>
    <name evidence="14" type="ORF">GTC17253_16330</name>
</gene>
<comment type="similarity">
    <text evidence="10 11">Belongs to the TonB-dependent receptor family.</text>
</comment>
<keyword evidence="7 10" id="KW-0472">Membrane</keyword>
<keyword evidence="3 10" id="KW-1134">Transmembrane beta strand</keyword>
<reference evidence="14" key="1">
    <citation type="submission" date="2024-07" db="EMBL/GenBank/DDBJ databases">
        <title>Complete genome sequence of Prevotella sp. YM-2024 GTC17253.</title>
        <authorList>
            <person name="Hayashi M."/>
            <person name="Muto Y."/>
            <person name="Tanaka K."/>
            <person name="Niwa H."/>
        </authorList>
    </citation>
    <scope>NUCLEOTIDE SEQUENCE</scope>
    <source>
        <strain evidence="14">GTC17253</strain>
    </source>
</reference>
<organism evidence="14">
    <name type="scientific">Prevotella sp. GTC17253</name>
    <dbReference type="NCBI Taxonomy" id="3236793"/>
    <lineage>
        <taxon>Bacteria</taxon>
        <taxon>Pseudomonadati</taxon>
        <taxon>Bacteroidota</taxon>
        <taxon>Bacteroidia</taxon>
        <taxon>Bacteroidales</taxon>
        <taxon>Prevotellaceae</taxon>
        <taxon>Prevotella</taxon>
    </lineage>
</organism>
<evidence type="ECO:0000256" key="1">
    <source>
        <dbReference type="ARBA" id="ARBA00004571"/>
    </source>
</evidence>
<evidence type="ECO:0000256" key="5">
    <source>
        <dbReference type="ARBA" id="ARBA00022729"/>
    </source>
</evidence>
<dbReference type="InterPro" id="IPR000531">
    <property type="entry name" value="Beta-barrel_TonB"/>
</dbReference>
<dbReference type="InterPro" id="IPR039426">
    <property type="entry name" value="TonB-dep_rcpt-like"/>
</dbReference>
<protein>
    <submittedName>
        <fullName evidence="14">TonB-dependent receptor</fullName>
    </submittedName>
</protein>
<evidence type="ECO:0000313" key="14">
    <source>
        <dbReference type="EMBL" id="BFO71667.1"/>
    </source>
</evidence>
<proteinExistence type="inferred from homology"/>
<keyword evidence="5" id="KW-0732">Signal</keyword>
<dbReference type="Pfam" id="PF13715">
    <property type="entry name" value="CarbopepD_reg_2"/>
    <property type="match status" value="1"/>
</dbReference>
<evidence type="ECO:0000256" key="7">
    <source>
        <dbReference type="ARBA" id="ARBA00023136"/>
    </source>
</evidence>
<comment type="subcellular location">
    <subcellularLocation>
        <location evidence="1 10">Cell outer membrane</location>
        <topology evidence="1 10">Multi-pass membrane protein</topology>
    </subcellularLocation>
</comment>
<evidence type="ECO:0000256" key="8">
    <source>
        <dbReference type="ARBA" id="ARBA00023170"/>
    </source>
</evidence>
<dbReference type="GO" id="GO:0009279">
    <property type="term" value="C:cell outer membrane"/>
    <property type="evidence" value="ECO:0007669"/>
    <property type="project" value="UniProtKB-SubCell"/>
</dbReference>
<dbReference type="InterPro" id="IPR036942">
    <property type="entry name" value="Beta-barrel_TonB_sf"/>
</dbReference>
<evidence type="ECO:0000256" key="11">
    <source>
        <dbReference type="RuleBase" id="RU003357"/>
    </source>
</evidence>
<dbReference type="AlphaFoldDB" id="A0AB33IWE8"/>
<sequence>MGMALAQIHVTGTVTSAEDGQPVIGASVKVVGTNTGAATNLDGQFSMTVPNNAKLEISYIGMKSQIVKAAANLKVVLQADDHVLDEVIVTGYGNFKKSSFTGAASTMNTDKLADVPVVSIEDKLAGGVAGVQITSGSGSPGSVPSIRVRGMGSINAGNNPLYVIDGTPVQSGNTSEFAYSDAGTNILATINPNDIQSITVIKDAAAASLYGSRAANGVIVITTKSGSKGKTSVNFHSDWGFSNMAVNYRPQLNGDDRRALLLKGLENYYRYEEGKSAAEAATAAAGDIDAFAAKPKTGWTNWKDLLFKNGSHSNYEVSVSGGNDKTQFFTSMAYNKQEGIIANQGLERFSGNLNLTHNFGKFTLNVTSMMSKMIQRLANEGTGFSSAVANYAFFQNPSSTAYDENGSYTQGPGFVRVNPIYENLHSSDRNIVRRMLNSAKLTYHIAKGLDLSEKVTYDYIGGRETVIWDRYSNDGKSSSGVVQRILNISEQVNTQTQLSYVRSFGLHNLDALLGFETEDSHYEYNYMHGSQYPGELYELGNAGETSSDSNIYGTRLTSFLGRVNYNYDNKYYAGLSFRRDGTSRLARSNRWGDFWSASASWRFSAEKFMESTKDILTDGRLRVSYGTNGTQPSGYYSYMNLFKYGERYDGQSGMGIVNIGNPNLRWEKNRTLNIGLDLTFLQRFTASFDWYTRKTTDLIYDLVMSAVPGYFNTSSGVATMATNIGSLRNTGWELTLTSDNFNTKDFSWSTSLNFSHNHNELIKLDGEADMVQDSDYPRVLFHKVGESYNSYYGYEYAGVDPKTGNELYYLNDGTANARNTTTNANEAKKVILGNAEAAIAGGITNNLRWKFIDLGFTFTYQLGGDAYDYPRWQHSNGGSELYKGATPSYYDLSKMWQGEGDTAAKLPKFQYGSTFVYSSRWMMPLDYLRLKNLTIGFSVPQQYIRNLGINKARVYFSGANLLTWKSANLYIDPELPVTGLANFQTPQLRTYTFGIEIGF</sequence>
<evidence type="ECO:0000256" key="4">
    <source>
        <dbReference type="ARBA" id="ARBA00022692"/>
    </source>
</evidence>
<evidence type="ECO:0000259" key="13">
    <source>
        <dbReference type="Pfam" id="PF07715"/>
    </source>
</evidence>
<dbReference type="GO" id="GO:0015344">
    <property type="term" value="F:siderophore uptake transmembrane transporter activity"/>
    <property type="evidence" value="ECO:0007669"/>
    <property type="project" value="TreeGrafter"/>
</dbReference>
<dbReference type="InterPro" id="IPR023997">
    <property type="entry name" value="TonB-dep_OMP_SusC/RagA_CS"/>
</dbReference>
<dbReference type="PROSITE" id="PS52016">
    <property type="entry name" value="TONB_DEPENDENT_REC_3"/>
    <property type="match status" value="1"/>
</dbReference>
<dbReference type="NCBIfam" id="TIGR04057">
    <property type="entry name" value="SusC_RagA_signa"/>
    <property type="match status" value="1"/>
</dbReference>
<dbReference type="InterPro" id="IPR012910">
    <property type="entry name" value="Plug_dom"/>
</dbReference>
<evidence type="ECO:0000256" key="3">
    <source>
        <dbReference type="ARBA" id="ARBA00022452"/>
    </source>
</evidence>
<accession>A0AB33IWE8</accession>
<dbReference type="EMBL" id="AP035785">
    <property type="protein sequence ID" value="BFO71667.1"/>
    <property type="molecule type" value="Genomic_DNA"/>
</dbReference>
<dbReference type="InterPro" id="IPR037066">
    <property type="entry name" value="Plug_dom_sf"/>
</dbReference>
<dbReference type="Pfam" id="PF00593">
    <property type="entry name" value="TonB_dep_Rec_b-barrel"/>
    <property type="match status" value="1"/>
</dbReference>
<dbReference type="Gene3D" id="2.170.130.10">
    <property type="entry name" value="TonB-dependent receptor, plug domain"/>
    <property type="match status" value="1"/>
</dbReference>
<dbReference type="PANTHER" id="PTHR30069:SF29">
    <property type="entry name" value="HEMOGLOBIN AND HEMOGLOBIN-HAPTOGLOBIN-BINDING PROTEIN 1-RELATED"/>
    <property type="match status" value="1"/>
</dbReference>
<keyword evidence="8 14" id="KW-0675">Receptor</keyword>
<keyword evidence="2 10" id="KW-0813">Transport</keyword>
<dbReference type="InterPro" id="IPR008969">
    <property type="entry name" value="CarboxyPept-like_regulatory"/>
</dbReference>
<feature type="domain" description="TonB-dependent receptor-like beta-barrel" evidence="12">
    <location>
        <begin position="389"/>
        <end position="809"/>
    </location>
</feature>
<dbReference type="SUPFAM" id="SSF49464">
    <property type="entry name" value="Carboxypeptidase regulatory domain-like"/>
    <property type="match status" value="1"/>
</dbReference>
<evidence type="ECO:0000256" key="2">
    <source>
        <dbReference type="ARBA" id="ARBA00022448"/>
    </source>
</evidence>
<evidence type="ECO:0000256" key="6">
    <source>
        <dbReference type="ARBA" id="ARBA00023077"/>
    </source>
</evidence>
<dbReference type="Gene3D" id="2.60.40.1120">
    <property type="entry name" value="Carboxypeptidase-like, regulatory domain"/>
    <property type="match status" value="1"/>
</dbReference>
<dbReference type="PANTHER" id="PTHR30069">
    <property type="entry name" value="TONB-DEPENDENT OUTER MEMBRANE RECEPTOR"/>
    <property type="match status" value="1"/>
</dbReference>
<name>A0AB33IWE8_9BACT</name>
<keyword evidence="6 11" id="KW-0798">TonB box</keyword>
<keyword evidence="4 10" id="KW-0812">Transmembrane</keyword>
<dbReference type="Pfam" id="PF07715">
    <property type="entry name" value="Plug"/>
    <property type="match status" value="1"/>
</dbReference>
<dbReference type="SUPFAM" id="SSF56935">
    <property type="entry name" value="Porins"/>
    <property type="match status" value="1"/>
</dbReference>
<evidence type="ECO:0000259" key="12">
    <source>
        <dbReference type="Pfam" id="PF00593"/>
    </source>
</evidence>
<feature type="domain" description="TonB-dependent receptor plug" evidence="13">
    <location>
        <begin position="97"/>
        <end position="218"/>
    </location>
</feature>